<dbReference type="EMBL" id="LXWW01000289">
    <property type="protein sequence ID" value="OAO14071.1"/>
    <property type="molecule type" value="Genomic_DNA"/>
</dbReference>
<protein>
    <submittedName>
        <fullName evidence="2">DUF1765 domain containing protein</fullName>
    </submittedName>
</protein>
<accession>A0A196SCM3</accession>
<feature type="domain" description="C2" evidence="1">
    <location>
        <begin position="36"/>
        <end position="161"/>
    </location>
</feature>
<dbReference type="AlphaFoldDB" id="A0A196SCM3"/>
<dbReference type="PANTHER" id="PTHR35397">
    <property type="entry name" value="C2 DOMAIN-CONTAINING PROTEIN-RELATED"/>
    <property type="match status" value="1"/>
</dbReference>
<dbReference type="InterPro" id="IPR000008">
    <property type="entry name" value="C2_dom"/>
</dbReference>
<proteinExistence type="predicted"/>
<dbReference type="PANTHER" id="PTHR35397:SF1">
    <property type="entry name" value="ARMADILLO-LIKE HELICAL DOMAIN-CONTAINING PROTEIN"/>
    <property type="match status" value="1"/>
</dbReference>
<dbReference type="Pfam" id="PF08578">
    <property type="entry name" value="DUF1765"/>
    <property type="match status" value="1"/>
</dbReference>
<gene>
    <name evidence="2" type="ORF">AV274_4249</name>
</gene>
<dbReference type="STRING" id="478820.A0A196SCM3"/>
<dbReference type="Proteomes" id="UP000078348">
    <property type="component" value="Unassembled WGS sequence"/>
</dbReference>
<dbReference type="InterPro" id="IPR013887">
    <property type="entry name" value="UPF0592"/>
</dbReference>
<evidence type="ECO:0000313" key="2">
    <source>
        <dbReference type="EMBL" id="OAO14071.1"/>
    </source>
</evidence>
<evidence type="ECO:0000259" key="1">
    <source>
        <dbReference type="PROSITE" id="PS50004"/>
    </source>
</evidence>
<dbReference type="InterPro" id="IPR035892">
    <property type="entry name" value="C2_domain_sf"/>
</dbReference>
<evidence type="ECO:0000313" key="3">
    <source>
        <dbReference type="Proteomes" id="UP000078348"/>
    </source>
</evidence>
<organism evidence="2 3">
    <name type="scientific">Blastocystis sp. subtype 1 (strain ATCC 50177 / NandII)</name>
    <dbReference type="NCBI Taxonomy" id="478820"/>
    <lineage>
        <taxon>Eukaryota</taxon>
        <taxon>Sar</taxon>
        <taxon>Stramenopiles</taxon>
        <taxon>Bigyra</taxon>
        <taxon>Opalozoa</taxon>
        <taxon>Opalinata</taxon>
        <taxon>Blastocystidae</taxon>
        <taxon>Blastocystis</taxon>
    </lineage>
</organism>
<keyword evidence="3" id="KW-1185">Reference proteome</keyword>
<comment type="caution">
    <text evidence="2">The sequence shown here is derived from an EMBL/GenBank/DDBJ whole genome shotgun (WGS) entry which is preliminary data.</text>
</comment>
<reference evidence="2 3" key="1">
    <citation type="submission" date="2016-05" db="EMBL/GenBank/DDBJ databases">
        <title>Nuclear genome of Blastocystis sp. subtype 1 NandII.</title>
        <authorList>
            <person name="Gentekaki E."/>
            <person name="Curtis B."/>
            <person name="Stairs C."/>
            <person name="Eme L."/>
            <person name="Herman E."/>
            <person name="Klimes V."/>
            <person name="Arias M.C."/>
            <person name="Elias M."/>
            <person name="Hilliou F."/>
            <person name="Klute M."/>
            <person name="Malik S.-B."/>
            <person name="Pightling A."/>
            <person name="Rachubinski R."/>
            <person name="Salas D."/>
            <person name="Schlacht A."/>
            <person name="Suga H."/>
            <person name="Archibald J."/>
            <person name="Ball S.G."/>
            <person name="Clark G."/>
            <person name="Dacks J."/>
            <person name="Van Der Giezen M."/>
            <person name="Tsaousis A."/>
            <person name="Roger A."/>
        </authorList>
    </citation>
    <scope>NUCLEOTIDE SEQUENCE [LARGE SCALE GENOMIC DNA]</scope>
    <source>
        <strain evidence="3">ATCC 50177 / NandII</strain>
    </source>
</reference>
<dbReference type="OrthoDB" id="296767at2759"/>
<name>A0A196SCM3_BLAHN</name>
<dbReference type="SUPFAM" id="SSF49562">
    <property type="entry name" value="C2 domain (Calcium/lipid-binding domain, CaLB)"/>
    <property type="match status" value="1"/>
</dbReference>
<sequence>MGNCATSPETAEEYQKYIAAEKEIALESDKSPYAVQDHSSSLTAEDLNRIGNENKELRLWVRIDRVKVRNVANYSNLFCKFKFAENVPVKTHTILSAGTYWRSQFSFEYIAPEGLRSLRQKMLEVELWTNNQQKENETCIGKAFIPIQAICEGPFHIDYQLLNNKKQPCGRISFNCTIEQQCVWGLKFSRATVRLRDGDDLNLNDGNLWSLVVSMTKNEGEELYHSSDTSIPVVTNEVAELDADKKHQLISISWQENELFVVSCNCTFREFVKEPLKLQLRNSANANDSHYVVFGECWISMEKAYSLFQRHPDRAAELRHHLWNNGNSIGEVSLFYQFTDLCIVQQMLSGVNSENGVSAGSTVIVSDVSRSLFRRDNQEVPPQVNEIIRLYKTFIELKTSSVYNDKEQIDVLERMIGYLRTTDKDSMVSFVYQSEGSLYRAKCVLLDILETLSLSMWDMTYTVKNVVFEVIFRLLKRSELSDLSLLGFDPGKMKKESPKEADIEFASNLRRVFLHILQDVLLRINEKGISQRLSVYCSRIISIAMFRIPSFGDEVISALWDDHLFFPAASSNPSTPRILLAHDYGGSTCSLFGGSSMRLVPEPPTDAHSTASDITSPATLEDLKAVEGDYTDSSFRITPEWLASVMHTCKLHPLVDNASDDLLQEMLDWRPLDVAVLKFNEEHERPVNGTDFFLLSSEWKTRIAMKGNLYYLIVEAWLQKVLSVMTNMHREIQWSAIRGYNELLLSYAEQLEKVPLNRYNESMTKVMRTFLSNENTLSLFVSILIRKTRPYNIQEVSDVLELIDSLFCSYRRWMDRLERSRHPNSTVTVMKLPSTFSDYPFVNGIITLLHSDMNQVVIKTLELLYHHWDLFRRPQRHAFFVELMGEELSVSLFLHWNVHVRQFFDYLLVYWLLQASAKDKKGRVDVYSFLKEFSKVHMQKAYNIRLANVEKLRFFAKTATVTKDYATVNEVEITSRIVARSDYQAFCESLDVFSLADFKDFCKSVLSDFGDEACDALLAYFQMLALVFRVTDGKKSMYCCSPPLLNANYDCLLFDPKDMDLKQAFYQHQILVCRFYSFLRCIRRRVLVELDQQREAYVQFQASLQKASTSCHNEAINKFSMEQLMIDKVVSLDMRSVYEAALKSAEVLDAVIRDGKEVPKPLLAYVGIALFSFDDLFKKHERDQARNNNDIPYLHWQTIFPTNLLSSWD</sequence>
<dbReference type="PROSITE" id="PS50004">
    <property type="entry name" value="C2"/>
    <property type="match status" value="1"/>
</dbReference>